<dbReference type="PANTHER" id="PTHR42834">
    <property type="entry name" value="ENDONUCLEASE/EXONUCLEASE/PHOSPHATASE FAMILY PROTEIN (AFU_ORTHOLOGUE AFUA_3G09210)"/>
    <property type="match status" value="1"/>
</dbReference>
<accession>A0A7C1NCM1</accession>
<evidence type="ECO:0000313" key="3">
    <source>
        <dbReference type="EMBL" id="HFJ53730.1"/>
    </source>
</evidence>
<dbReference type="Pfam" id="PF13860">
    <property type="entry name" value="FlgD_ig"/>
    <property type="match status" value="1"/>
</dbReference>
<dbReference type="Gene3D" id="2.60.40.4070">
    <property type="match status" value="1"/>
</dbReference>
<dbReference type="AlphaFoldDB" id="A0A7C1NCM1"/>
<protein>
    <recommendedName>
        <fullName evidence="1">FlgD/Vpr Ig-like domain-containing protein</fullName>
    </recommendedName>
</protein>
<name>A0A7C1NCM1_UNCW3</name>
<organism evidence="2">
    <name type="scientific">candidate division WOR-3 bacterium</name>
    <dbReference type="NCBI Taxonomy" id="2052148"/>
    <lineage>
        <taxon>Bacteria</taxon>
        <taxon>Bacteria division WOR-3</taxon>
    </lineage>
</organism>
<dbReference type="PANTHER" id="PTHR42834:SF1">
    <property type="entry name" value="ENDONUCLEASE_EXONUCLEASE_PHOSPHATASE FAMILY PROTEIN (AFU_ORTHOLOGUE AFUA_3G09210)"/>
    <property type="match status" value="1"/>
</dbReference>
<proteinExistence type="predicted"/>
<evidence type="ECO:0000313" key="2">
    <source>
        <dbReference type="EMBL" id="HEA87892.1"/>
    </source>
</evidence>
<dbReference type="EMBL" id="DSTU01000004">
    <property type="protein sequence ID" value="HFJ53730.1"/>
    <property type="molecule type" value="Genomic_DNA"/>
</dbReference>
<comment type="caution">
    <text evidence="2">The sequence shown here is derived from an EMBL/GenBank/DDBJ whole genome shotgun (WGS) entry which is preliminary data.</text>
</comment>
<evidence type="ECO:0000259" key="1">
    <source>
        <dbReference type="Pfam" id="PF13860"/>
    </source>
</evidence>
<dbReference type="InterPro" id="IPR025965">
    <property type="entry name" value="FlgD/Vpr_Ig-like"/>
</dbReference>
<gene>
    <name evidence="2" type="ORF">ENP94_07815</name>
    <name evidence="3" type="ORF">ENS16_03460</name>
</gene>
<sequence length="546" mass="60269">MNRHQIVRLTLIGAVLMTVTLYAQPVPIRWAIEDADGNGKPDRRGQEVTLTGIVTAPDSIFDTRYTDIYIQDTSAGINVFSFTFQNADLGDSVLVNGRIDWYRGKTELTSATITVLAKNRPLPEPRLLACREINRELYEGELVKIPGVRISSLFLQGSTNYILEDSTGTTQVRIDAETPLPGFICYPDTFTIIAIKSQYTGDTTQPLTGYQLLPRFRTDFSRSAESIPLFTIAQVQSPGPDGVTPQLLNQWVRVQGRLTGPARVFTTGTNTSLYVQDQTRGINIYNCATAAEQSRYLDSLGTELAVIGRVTEYNGLTEIADGAIWITDSLPQPVQPRILPFNTPLTEAMESDLLTVVGDVVAAPVRSGSGWNLTIKNGTPAIAIRIGDNTGIPVTWLTTGRRLRITGIVGQYDPEEPYNTGYQLLPRFAADIIDTTAAFEPAEKLTVDTIFPNPFVPEDGQFLTLRFNSPRAGYRLTVEIYDLRGRRVRQLLRDAPGGYYDLKWDGTDDRLRPLPAGIYLLNIRAATSNGTNEACTRPVALGVDLR</sequence>
<reference evidence="2" key="1">
    <citation type="journal article" date="2020" name="mSystems">
        <title>Genome- and Community-Level Interaction Insights into Carbon Utilization and Element Cycling Functions of Hydrothermarchaeota in Hydrothermal Sediment.</title>
        <authorList>
            <person name="Zhou Z."/>
            <person name="Liu Y."/>
            <person name="Xu W."/>
            <person name="Pan J."/>
            <person name="Luo Z.H."/>
            <person name="Li M."/>
        </authorList>
    </citation>
    <scope>NUCLEOTIDE SEQUENCE [LARGE SCALE GENOMIC DNA]</scope>
    <source>
        <strain evidence="2">SpSt-265</strain>
        <strain evidence="3">SpSt-465</strain>
    </source>
</reference>
<dbReference type="EMBL" id="DSLG01000008">
    <property type="protein sequence ID" value="HEA87892.1"/>
    <property type="molecule type" value="Genomic_DNA"/>
</dbReference>
<feature type="domain" description="FlgD/Vpr Ig-like" evidence="1">
    <location>
        <begin position="462"/>
        <end position="527"/>
    </location>
</feature>